<dbReference type="SUPFAM" id="SSF75304">
    <property type="entry name" value="Amidase signature (AS) enzymes"/>
    <property type="match status" value="1"/>
</dbReference>
<dbReference type="GO" id="GO:0004040">
    <property type="term" value="F:amidase activity"/>
    <property type="evidence" value="ECO:0007669"/>
    <property type="project" value="UniProtKB-EC"/>
</dbReference>
<evidence type="ECO:0000313" key="3">
    <source>
        <dbReference type="EMBL" id="MBB3861283.1"/>
    </source>
</evidence>
<keyword evidence="3" id="KW-0378">Hydrolase</keyword>
<evidence type="ECO:0000256" key="1">
    <source>
        <dbReference type="ARBA" id="ARBA00009199"/>
    </source>
</evidence>
<accession>A0A7W5ZY69</accession>
<dbReference type="InterPro" id="IPR036928">
    <property type="entry name" value="AS_sf"/>
</dbReference>
<dbReference type="Pfam" id="PF01425">
    <property type="entry name" value="Amidase"/>
    <property type="match status" value="1"/>
</dbReference>
<comment type="similarity">
    <text evidence="1">Belongs to the amidase family.</text>
</comment>
<dbReference type="InterPro" id="IPR000120">
    <property type="entry name" value="Amidase"/>
</dbReference>
<reference evidence="3 4" key="1">
    <citation type="submission" date="2020-08" db="EMBL/GenBank/DDBJ databases">
        <title>Genomic Encyclopedia of Type Strains, Phase IV (KMG-IV): sequencing the most valuable type-strain genomes for metagenomic binning, comparative biology and taxonomic classification.</title>
        <authorList>
            <person name="Goeker M."/>
        </authorList>
    </citation>
    <scope>NUCLEOTIDE SEQUENCE [LARGE SCALE GENOMIC DNA]</scope>
    <source>
        <strain evidence="3 4">DSM 14552</strain>
    </source>
</reference>
<gene>
    <name evidence="3" type="ORF">GGQ88_002567</name>
</gene>
<dbReference type="PANTHER" id="PTHR11895:SF7">
    <property type="entry name" value="GLUTAMYL-TRNA(GLN) AMIDOTRANSFERASE SUBUNIT A, MITOCHONDRIAL"/>
    <property type="match status" value="1"/>
</dbReference>
<evidence type="ECO:0000313" key="4">
    <source>
        <dbReference type="Proteomes" id="UP000562395"/>
    </source>
</evidence>
<feature type="domain" description="Amidase" evidence="2">
    <location>
        <begin position="22"/>
        <end position="363"/>
    </location>
</feature>
<name>A0A7W5ZY69_9SPHN</name>
<comment type="caution">
    <text evidence="3">The sequence shown here is derived from an EMBL/GenBank/DDBJ whole genome shotgun (WGS) entry which is preliminary data.</text>
</comment>
<dbReference type="Proteomes" id="UP000562395">
    <property type="component" value="Unassembled WGS sequence"/>
</dbReference>
<protein>
    <submittedName>
        <fullName evidence="3">Amidase</fullName>
        <ecNumber evidence="3">3.5.1.4</ecNumber>
    </submittedName>
</protein>
<dbReference type="AlphaFoldDB" id="A0A7W5ZY69"/>
<dbReference type="EC" id="3.5.1.4" evidence="3"/>
<dbReference type="EMBL" id="JACICY010000006">
    <property type="protein sequence ID" value="MBB3861283.1"/>
    <property type="molecule type" value="Genomic_DNA"/>
</dbReference>
<organism evidence="3 4">
    <name type="scientific">Novosphingobium hassiacum</name>
    <dbReference type="NCBI Taxonomy" id="173676"/>
    <lineage>
        <taxon>Bacteria</taxon>
        <taxon>Pseudomonadati</taxon>
        <taxon>Pseudomonadota</taxon>
        <taxon>Alphaproteobacteria</taxon>
        <taxon>Sphingomonadales</taxon>
        <taxon>Sphingomonadaceae</taxon>
        <taxon>Novosphingobium</taxon>
    </lineage>
</organism>
<dbReference type="InterPro" id="IPR020556">
    <property type="entry name" value="Amidase_CS"/>
</dbReference>
<keyword evidence="4" id="KW-1185">Reference proteome</keyword>
<dbReference type="InterPro" id="IPR023631">
    <property type="entry name" value="Amidase_dom"/>
</dbReference>
<sequence length="374" mass="38604">MTAGNEVVFVERRIIGEGDLHIAIKDCIDVAGSRTSSGSRAFADKPLATEHADVVQALVDGGACIVGKVTMHELAYGVTGINTWAGTPVNPAFPDRVPGGSSSGCAAAVAGGMVDAAIGSDTGGSIRVPAACCNVTGFKPSFGLVSRKGAYPEESSLDCVGPIARDVTTIERIMTMIAPDFASKPPVSQVRLGRVAVAAERYVDDALSLRLQAPQIETIAVALPSFEAAFQAGLTIMAAEMASLYGHLVGTGLLGADVDARLNAASKVTAEAVAQAEVVRTRFIDEVDQALTQVDALVLPTLPMIPPKLTEIEDAPRTLRMTALVRPFNVSGHPAASLPMLTAEGLPAGLQLVGRRGGDADLCAVARLIESLAP</sequence>
<dbReference type="PROSITE" id="PS00571">
    <property type="entry name" value="AMIDASES"/>
    <property type="match status" value="1"/>
</dbReference>
<dbReference type="RefSeq" id="WP_183613783.1">
    <property type="nucleotide sequence ID" value="NZ_JACICY010000006.1"/>
</dbReference>
<dbReference type="Gene3D" id="3.90.1300.10">
    <property type="entry name" value="Amidase signature (AS) domain"/>
    <property type="match status" value="1"/>
</dbReference>
<proteinExistence type="inferred from homology"/>
<evidence type="ECO:0000259" key="2">
    <source>
        <dbReference type="Pfam" id="PF01425"/>
    </source>
</evidence>
<dbReference type="PANTHER" id="PTHR11895">
    <property type="entry name" value="TRANSAMIDASE"/>
    <property type="match status" value="1"/>
</dbReference>